<proteinExistence type="predicted"/>
<gene>
    <name evidence="1" type="ORF">SAMN05428642_101686</name>
</gene>
<dbReference type="EMBL" id="FPKV01000001">
    <property type="protein sequence ID" value="SFZ90003.1"/>
    <property type="molecule type" value="Genomic_DNA"/>
</dbReference>
<name>A0A1K2IE67_9FLAO</name>
<evidence type="ECO:0000313" key="2">
    <source>
        <dbReference type="Proteomes" id="UP000182544"/>
    </source>
</evidence>
<dbReference type="AlphaFoldDB" id="A0A1K2IE67"/>
<protein>
    <submittedName>
        <fullName evidence="1">Uncharacterized protein</fullName>
    </submittedName>
</protein>
<dbReference type="Proteomes" id="UP000182544">
    <property type="component" value="Unassembled WGS sequence"/>
</dbReference>
<sequence length="88" mass="10797">MLNKNVFHRIFMFFNRLTENKFDISRAQRNQNRLIDFPQIYQKFRIMNIATNLPELPTNDESKFKETVNENLQFLKSLFYLTKKIFML</sequence>
<evidence type="ECO:0000313" key="1">
    <source>
        <dbReference type="EMBL" id="SFZ90003.1"/>
    </source>
</evidence>
<accession>A0A1K2IE67</accession>
<reference evidence="1 2" key="1">
    <citation type="submission" date="2016-10" db="EMBL/GenBank/DDBJ databases">
        <authorList>
            <person name="de Groot N.N."/>
        </authorList>
    </citation>
    <scope>NUCLEOTIDE SEQUENCE [LARGE SCALE GENOMIC DNA]</scope>
    <source>
        <strain evidence="1 2">DSM 18180</strain>
    </source>
</reference>
<dbReference type="STRING" id="369401.SAMN05428642_101686"/>
<organism evidence="1 2">
    <name type="scientific">Flaviramulus basaltis</name>
    <dbReference type="NCBI Taxonomy" id="369401"/>
    <lineage>
        <taxon>Bacteria</taxon>
        <taxon>Pseudomonadati</taxon>
        <taxon>Bacteroidota</taxon>
        <taxon>Flavobacteriia</taxon>
        <taxon>Flavobacteriales</taxon>
        <taxon>Flavobacteriaceae</taxon>
        <taxon>Flaviramulus</taxon>
    </lineage>
</organism>
<keyword evidence="2" id="KW-1185">Reference proteome</keyword>